<reference evidence="3" key="1">
    <citation type="journal article" date="2023" name="Mol. Phylogenet. Evol.">
        <title>Genome-scale phylogeny and comparative genomics of the fungal order Sordariales.</title>
        <authorList>
            <person name="Hensen N."/>
            <person name="Bonometti L."/>
            <person name="Westerberg I."/>
            <person name="Brannstrom I.O."/>
            <person name="Guillou S."/>
            <person name="Cros-Aarteil S."/>
            <person name="Calhoun S."/>
            <person name="Haridas S."/>
            <person name="Kuo A."/>
            <person name="Mondo S."/>
            <person name="Pangilinan J."/>
            <person name="Riley R."/>
            <person name="LaButti K."/>
            <person name="Andreopoulos B."/>
            <person name="Lipzen A."/>
            <person name="Chen C."/>
            <person name="Yan M."/>
            <person name="Daum C."/>
            <person name="Ng V."/>
            <person name="Clum A."/>
            <person name="Steindorff A."/>
            <person name="Ohm R.A."/>
            <person name="Martin F."/>
            <person name="Silar P."/>
            <person name="Natvig D.O."/>
            <person name="Lalanne C."/>
            <person name="Gautier V."/>
            <person name="Ament-Velasquez S.L."/>
            <person name="Kruys A."/>
            <person name="Hutchinson M.I."/>
            <person name="Powell A.J."/>
            <person name="Barry K."/>
            <person name="Miller A.N."/>
            <person name="Grigoriev I.V."/>
            <person name="Debuchy R."/>
            <person name="Gladieux P."/>
            <person name="Hiltunen Thoren M."/>
            <person name="Johannesson H."/>
        </authorList>
    </citation>
    <scope>NUCLEOTIDE SEQUENCE</scope>
    <source>
        <strain evidence="3">CBS 232.78</strain>
    </source>
</reference>
<reference evidence="3" key="2">
    <citation type="submission" date="2023-06" db="EMBL/GenBank/DDBJ databases">
        <authorList>
            <consortium name="Lawrence Berkeley National Laboratory"/>
            <person name="Haridas S."/>
            <person name="Hensen N."/>
            <person name="Bonometti L."/>
            <person name="Westerberg I."/>
            <person name="Brannstrom I.O."/>
            <person name="Guillou S."/>
            <person name="Cros-Aarteil S."/>
            <person name="Calhoun S."/>
            <person name="Kuo A."/>
            <person name="Mondo S."/>
            <person name="Pangilinan J."/>
            <person name="Riley R."/>
            <person name="LaButti K."/>
            <person name="Andreopoulos B."/>
            <person name="Lipzen A."/>
            <person name="Chen C."/>
            <person name="Yanf M."/>
            <person name="Daum C."/>
            <person name="Ng V."/>
            <person name="Clum A."/>
            <person name="Steindorff A."/>
            <person name="Ohm R."/>
            <person name="Martin F."/>
            <person name="Silar P."/>
            <person name="Natvig D."/>
            <person name="Lalanne C."/>
            <person name="Gautier V."/>
            <person name="Ament-velasquez S.L."/>
            <person name="Kruys A."/>
            <person name="Hutchinson M.I."/>
            <person name="Powell A.J."/>
            <person name="Barry K."/>
            <person name="Miller A.N."/>
            <person name="Grigoriev I.V."/>
            <person name="Debuchy R."/>
            <person name="Gladieux P."/>
            <person name="Thoren M.H."/>
            <person name="Johannesson H."/>
        </authorList>
    </citation>
    <scope>NUCLEOTIDE SEQUENCE</scope>
    <source>
        <strain evidence="3">CBS 232.78</strain>
    </source>
</reference>
<dbReference type="EMBL" id="JAULSW010000002">
    <property type="protein sequence ID" value="KAK3389966.1"/>
    <property type="molecule type" value="Genomic_DNA"/>
</dbReference>
<protein>
    <submittedName>
        <fullName evidence="3">Uncharacterized protein</fullName>
    </submittedName>
</protein>
<organism evidence="3 4">
    <name type="scientific">Podospora didyma</name>
    <dbReference type="NCBI Taxonomy" id="330526"/>
    <lineage>
        <taxon>Eukaryota</taxon>
        <taxon>Fungi</taxon>
        <taxon>Dikarya</taxon>
        <taxon>Ascomycota</taxon>
        <taxon>Pezizomycotina</taxon>
        <taxon>Sordariomycetes</taxon>
        <taxon>Sordariomycetidae</taxon>
        <taxon>Sordariales</taxon>
        <taxon>Podosporaceae</taxon>
        <taxon>Podospora</taxon>
    </lineage>
</organism>
<feature type="compositionally biased region" description="Basic and acidic residues" evidence="2">
    <location>
        <begin position="101"/>
        <end position="115"/>
    </location>
</feature>
<feature type="compositionally biased region" description="Basic and acidic residues" evidence="2">
    <location>
        <begin position="59"/>
        <end position="91"/>
    </location>
</feature>
<gene>
    <name evidence="3" type="ORF">B0H63DRAFT_507419</name>
</gene>
<dbReference type="AlphaFoldDB" id="A0AAE0NYD9"/>
<evidence type="ECO:0000256" key="2">
    <source>
        <dbReference type="SAM" id="MobiDB-lite"/>
    </source>
</evidence>
<evidence type="ECO:0000313" key="4">
    <source>
        <dbReference type="Proteomes" id="UP001285441"/>
    </source>
</evidence>
<accession>A0AAE0NYD9</accession>
<sequence length="191" mass="22144">MAVKMDVSVLVAEMQDTLSTIHNTIASLDTAEHDARLDELEQKRDNAIQALLAGFTAESDHLSQKRKAERDEIADRRRKEDEERERRRKLEDEELATRNQQQDDERDEKLKYDTKDVEDETDGLMNQVEEEAQRMLEEGRERLTALEEKRRELNRLIDEQLQVALPPALTRARRGGIRTGRFSQAVATESS</sequence>
<dbReference type="Proteomes" id="UP001285441">
    <property type="component" value="Unassembled WGS sequence"/>
</dbReference>
<comment type="caution">
    <text evidence="3">The sequence shown here is derived from an EMBL/GenBank/DDBJ whole genome shotgun (WGS) entry which is preliminary data.</text>
</comment>
<evidence type="ECO:0000256" key="1">
    <source>
        <dbReference type="SAM" id="Coils"/>
    </source>
</evidence>
<feature type="coiled-coil region" evidence="1">
    <location>
        <begin position="129"/>
        <end position="163"/>
    </location>
</feature>
<evidence type="ECO:0000313" key="3">
    <source>
        <dbReference type="EMBL" id="KAK3389966.1"/>
    </source>
</evidence>
<keyword evidence="1" id="KW-0175">Coiled coil</keyword>
<name>A0AAE0NYD9_9PEZI</name>
<keyword evidence="4" id="KW-1185">Reference proteome</keyword>
<proteinExistence type="predicted"/>
<feature type="region of interest" description="Disordered" evidence="2">
    <location>
        <begin position="59"/>
        <end position="125"/>
    </location>
</feature>